<organism evidence="2 3">
    <name type="scientific">Acer saccharum</name>
    <name type="common">Sugar maple</name>
    <dbReference type="NCBI Taxonomy" id="4024"/>
    <lineage>
        <taxon>Eukaryota</taxon>
        <taxon>Viridiplantae</taxon>
        <taxon>Streptophyta</taxon>
        <taxon>Embryophyta</taxon>
        <taxon>Tracheophyta</taxon>
        <taxon>Spermatophyta</taxon>
        <taxon>Magnoliopsida</taxon>
        <taxon>eudicotyledons</taxon>
        <taxon>Gunneridae</taxon>
        <taxon>Pentapetalae</taxon>
        <taxon>rosids</taxon>
        <taxon>malvids</taxon>
        <taxon>Sapindales</taxon>
        <taxon>Sapindaceae</taxon>
        <taxon>Hippocastanoideae</taxon>
        <taxon>Acereae</taxon>
        <taxon>Acer</taxon>
    </lineage>
</organism>
<dbReference type="PROSITE" id="PS50297">
    <property type="entry name" value="ANK_REP_REGION"/>
    <property type="match status" value="1"/>
</dbReference>
<keyword evidence="1" id="KW-0040">ANK repeat</keyword>
<comment type="caution">
    <text evidence="2">The sequence shown here is derived from an EMBL/GenBank/DDBJ whole genome shotgun (WGS) entry which is preliminary data.</text>
</comment>
<name>A0AA39TAF1_ACESA</name>
<dbReference type="SMART" id="SM00248">
    <property type="entry name" value="ANK"/>
    <property type="match status" value="3"/>
</dbReference>
<feature type="repeat" description="ANK" evidence="1">
    <location>
        <begin position="12"/>
        <end position="44"/>
    </location>
</feature>
<sequence>MCSNLLWKANKRGETLLHMAARHGHANVADHLLQVCKIIKADDQELGITATRRMLQMTSHGAKDTALHEAVHYNNLDVVQLLTKEDPSLPYDANKAGETPPYLAAERGYKRVLEEILITCYSPADHGPYDRSALHTSVLRNDIDKLIALSG</sequence>
<dbReference type="Pfam" id="PF12796">
    <property type="entry name" value="Ank_2"/>
    <property type="match status" value="1"/>
</dbReference>
<dbReference type="PANTHER" id="PTHR24121:SF22">
    <property type="entry name" value="PROTEIN ACCELERATED CELL DEATH 6-LIKE"/>
    <property type="match status" value="1"/>
</dbReference>
<reference evidence="2" key="2">
    <citation type="submission" date="2023-06" db="EMBL/GenBank/DDBJ databases">
        <authorList>
            <person name="Swenson N.G."/>
            <person name="Wegrzyn J.L."/>
            <person name="Mcevoy S.L."/>
        </authorList>
    </citation>
    <scope>NUCLEOTIDE SEQUENCE</scope>
    <source>
        <strain evidence="2">NS2018</strain>
        <tissue evidence="2">Leaf</tissue>
    </source>
</reference>
<dbReference type="AlphaFoldDB" id="A0AA39TAF1"/>
<accession>A0AA39TAF1</accession>
<dbReference type="Proteomes" id="UP001168877">
    <property type="component" value="Unassembled WGS sequence"/>
</dbReference>
<dbReference type="InterPro" id="IPR002110">
    <property type="entry name" value="Ankyrin_rpt"/>
</dbReference>
<dbReference type="SUPFAM" id="SSF48403">
    <property type="entry name" value="Ankyrin repeat"/>
    <property type="match status" value="1"/>
</dbReference>
<evidence type="ECO:0000313" key="3">
    <source>
        <dbReference type="Proteomes" id="UP001168877"/>
    </source>
</evidence>
<evidence type="ECO:0000313" key="2">
    <source>
        <dbReference type="EMBL" id="KAK0604403.1"/>
    </source>
</evidence>
<dbReference type="Gene3D" id="1.25.40.20">
    <property type="entry name" value="Ankyrin repeat-containing domain"/>
    <property type="match status" value="1"/>
</dbReference>
<proteinExistence type="predicted"/>
<dbReference type="EMBL" id="JAUESC010000002">
    <property type="protein sequence ID" value="KAK0604403.1"/>
    <property type="molecule type" value="Genomic_DNA"/>
</dbReference>
<evidence type="ECO:0000256" key="1">
    <source>
        <dbReference type="PROSITE-ProRule" id="PRU00023"/>
    </source>
</evidence>
<dbReference type="PROSITE" id="PS50088">
    <property type="entry name" value="ANK_REPEAT"/>
    <property type="match status" value="1"/>
</dbReference>
<dbReference type="InterPro" id="IPR036770">
    <property type="entry name" value="Ankyrin_rpt-contain_sf"/>
</dbReference>
<keyword evidence="3" id="KW-1185">Reference proteome</keyword>
<reference evidence="2" key="1">
    <citation type="journal article" date="2022" name="Plant J.">
        <title>Strategies of tolerance reflected in two North American maple genomes.</title>
        <authorList>
            <person name="McEvoy S.L."/>
            <person name="Sezen U.U."/>
            <person name="Trouern-Trend A."/>
            <person name="McMahon S.M."/>
            <person name="Schaberg P.G."/>
            <person name="Yang J."/>
            <person name="Wegrzyn J.L."/>
            <person name="Swenson N.G."/>
        </authorList>
    </citation>
    <scope>NUCLEOTIDE SEQUENCE</scope>
    <source>
        <strain evidence="2">NS2018</strain>
    </source>
</reference>
<dbReference type="PANTHER" id="PTHR24121">
    <property type="entry name" value="NO MECHANORECEPTOR POTENTIAL C, ISOFORM D-RELATED"/>
    <property type="match status" value="1"/>
</dbReference>
<protein>
    <submittedName>
        <fullName evidence="2">Uncharacterized protein</fullName>
    </submittedName>
</protein>
<gene>
    <name evidence="2" type="ORF">LWI29_015347</name>
</gene>